<gene>
    <name evidence="7 8" type="primary">mltG</name>
    <name evidence="8" type="ORF">NB645_05835</name>
</gene>
<dbReference type="InterPro" id="IPR003770">
    <property type="entry name" value="MLTG-like"/>
</dbReference>
<dbReference type="PANTHER" id="PTHR30518:SF2">
    <property type="entry name" value="ENDOLYTIC MUREIN TRANSGLYCOSYLASE"/>
    <property type="match status" value="1"/>
</dbReference>
<keyword evidence="9" id="KW-1185">Reference proteome</keyword>
<dbReference type="HAMAP" id="MF_02065">
    <property type="entry name" value="MltG"/>
    <property type="match status" value="1"/>
</dbReference>
<dbReference type="NCBIfam" id="TIGR00247">
    <property type="entry name" value="endolytic transglycosylase MltG"/>
    <property type="match status" value="1"/>
</dbReference>
<comment type="function">
    <text evidence="7">Functions as a peptidoglycan terminase that cleaves nascent peptidoglycan strands endolytically to terminate their elongation.</text>
</comment>
<keyword evidence="4 7" id="KW-0472">Membrane</keyword>
<dbReference type="CDD" id="cd08010">
    <property type="entry name" value="MltG_like"/>
    <property type="match status" value="1"/>
</dbReference>
<name>A0ABY7JHR6_9BURK</name>
<comment type="similarity">
    <text evidence="7">Belongs to the transglycosylase MltG family.</text>
</comment>
<keyword evidence="3 7" id="KW-1133">Transmembrane helix</keyword>
<dbReference type="PANTHER" id="PTHR30518">
    <property type="entry name" value="ENDOLYTIC MUREIN TRANSGLYCOSYLASE"/>
    <property type="match status" value="1"/>
</dbReference>
<dbReference type="EMBL" id="CP098248">
    <property type="protein sequence ID" value="WAV96371.1"/>
    <property type="molecule type" value="Genomic_DNA"/>
</dbReference>
<dbReference type="Gene3D" id="3.30.1490.480">
    <property type="entry name" value="Endolytic murein transglycosylase"/>
    <property type="match status" value="1"/>
</dbReference>
<dbReference type="Proteomes" id="UP001164794">
    <property type="component" value="Chromosome"/>
</dbReference>
<feature type="transmembrane region" description="Helical" evidence="7">
    <location>
        <begin position="12"/>
        <end position="33"/>
    </location>
</feature>
<dbReference type="Gene3D" id="3.30.160.60">
    <property type="entry name" value="Classic Zinc Finger"/>
    <property type="match status" value="1"/>
</dbReference>
<evidence type="ECO:0000256" key="7">
    <source>
        <dbReference type="HAMAP-Rule" id="MF_02065"/>
    </source>
</evidence>
<evidence type="ECO:0000256" key="1">
    <source>
        <dbReference type="ARBA" id="ARBA00022475"/>
    </source>
</evidence>
<keyword evidence="7" id="KW-0997">Cell inner membrane</keyword>
<keyword evidence="5 7" id="KW-0456">Lyase</keyword>
<comment type="subcellular location">
    <subcellularLocation>
        <location evidence="7">Cell inner membrane</location>
        <topology evidence="7">Single-pass membrane protein</topology>
    </subcellularLocation>
</comment>
<dbReference type="EC" id="4.2.2.29" evidence="7"/>
<sequence>MTGEKKRKICIAAALMAVIAAIVILAFLCWTQLPVFDRGKPVPFEIAPGGTARTVANQLNGQNVPISDTLFVLLVRLSGNSSGLRAGPYELKAGETPARLLEKITKGIFAMESLTIIEGWKFHQMRQAIAKHPGLNHETADLSERELLKRLGLSHHAGEGLFFPDTYLFKKGTPDILIYRLAHDAMMARLNAYWDDRDPGLPYKNPYEALIMASIVEKETAHPADRDMISGVFVNRLKADMKLQTDPTVIYGMGKKYRGKIRRIDLRTDTPYNTYTRYGLPPTPIALPGREALEAAFYPAETDALYFVARGDGTSHFSRTLDEHNKAVDKYIR</sequence>
<feature type="site" description="Important for catalytic activity" evidence="7">
    <location>
        <position position="219"/>
    </location>
</feature>
<evidence type="ECO:0000256" key="2">
    <source>
        <dbReference type="ARBA" id="ARBA00022692"/>
    </source>
</evidence>
<keyword evidence="6 7" id="KW-0961">Cell wall biogenesis/degradation</keyword>
<reference evidence="8" key="1">
    <citation type="journal article" date="2022" name="Front. Microbiol.">
        <title>New perspectives on an old grouping: The genomic and phenotypic variability of Oxalobacter formigenes and the implications for calcium oxalate stone prevention.</title>
        <authorList>
            <person name="Chmiel J.A."/>
            <person name="Carr C."/>
            <person name="Stuivenberg G.A."/>
            <person name="Venema R."/>
            <person name="Chanyi R.M."/>
            <person name="Al K.F."/>
            <person name="Giguere D."/>
            <person name="Say H."/>
            <person name="Akouris P.P."/>
            <person name="Dominguez Romero S.A."/>
            <person name="Kwong A."/>
            <person name="Tai V."/>
            <person name="Koval S.F."/>
            <person name="Razvi H."/>
            <person name="Bjazevic J."/>
            <person name="Burton J.P."/>
        </authorList>
    </citation>
    <scope>NUCLEOTIDE SEQUENCE</scope>
    <source>
        <strain evidence="8">HOxNP-1</strain>
    </source>
</reference>
<keyword evidence="1 7" id="KW-1003">Cell membrane</keyword>
<proteinExistence type="inferred from homology"/>
<evidence type="ECO:0000256" key="5">
    <source>
        <dbReference type="ARBA" id="ARBA00023239"/>
    </source>
</evidence>
<keyword evidence="2 7" id="KW-0812">Transmembrane</keyword>
<evidence type="ECO:0000313" key="9">
    <source>
        <dbReference type="Proteomes" id="UP001164794"/>
    </source>
</evidence>
<dbReference type="Pfam" id="PF02618">
    <property type="entry name" value="YceG"/>
    <property type="match status" value="1"/>
</dbReference>
<accession>A0ABY7JHR6</accession>
<comment type="catalytic activity">
    <reaction evidence="7">
        <text>a peptidoglycan chain = a peptidoglycan chain with N-acetyl-1,6-anhydromuramyl-[peptide] at the reducing end + a peptidoglycan chain with N-acetylglucosamine at the non-reducing end.</text>
        <dbReference type="EC" id="4.2.2.29"/>
    </reaction>
</comment>
<dbReference type="RefSeq" id="WP_269263848.1">
    <property type="nucleotide sequence ID" value="NZ_CP098248.1"/>
</dbReference>
<organism evidence="8 9">
    <name type="scientific">Oxalobacter aliiformigenes</name>
    <dbReference type="NCBI Taxonomy" id="2946593"/>
    <lineage>
        <taxon>Bacteria</taxon>
        <taxon>Pseudomonadati</taxon>
        <taxon>Pseudomonadota</taxon>
        <taxon>Betaproteobacteria</taxon>
        <taxon>Burkholderiales</taxon>
        <taxon>Oxalobacteraceae</taxon>
        <taxon>Oxalobacter</taxon>
    </lineage>
</organism>
<protein>
    <recommendedName>
        <fullName evidence="7">Endolytic murein transglycosylase</fullName>
        <ecNumber evidence="7">4.2.2.29</ecNumber>
    </recommendedName>
    <alternativeName>
        <fullName evidence="7">Peptidoglycan lytic transglycosylase</fullName>
    </alternativeName>
    <alternativeName>
        <fullName evidence="7">Peptidoglycan polymerization terminase</fullName>
    </alternativeName>
</protein>
<evidence type="ECO:0000256" key="4">
    <source>
        <dbReference type="ARBA" id="ARBA00023136"/>
    </source>
</evidence>
<evidence type="ECO:0000256" key="6">
    <source>
        <dbReference type="ARBA" id="ARBA00023316"/>
    </source>
</evidence>
<evidence type="ECO:0000313" key="8">
    <source>
        <dbReference type="EMBL" id="WAV96371.1"/>
    </source>
</evidence>
<evidence type="ECO:0000256" key="3">
    <source>
        <dbReference type="ARBA" id="ARBA00022989"/>
    </source>
</evidence>